<dbReference type="PANTHER" id="PTHR43301">
    <property type="entry name" value="ARABINAN ENDO-1,5-ALPHA-L-ARABINOSIDASE"/>
    <property type="match status" value="1"/>
</dbReference>
<organism evidence="8 9">
    <name type="scientific">marine gamma proteobacterium HTCC2143</name>
    <dbReference type="NCBI Taxonomy" id="247633"/>
    <lineage>
        <taxon>Bacteria</taxon>
        <taxon>Pseudomonadati</taxon>
        <taxon>Pseudomonadota</taxon>
        <taxon>Gammaproteobacteria</taxon>
        <taxon>Cellvibrionales</taxon>
        <taxon>Spongiibacteraceae</taxon>
        <taxon>BD1-7 clade</taxon>
    </lineage>
</organism>
<evidence type="ECO:0000256" key="6">
    <source>
        <dbReference type="PIRSR" id="PIRSR606710-2"/>
    </source>
</evidence>
<comment type="pathway">
    <text evidence="1">Glycan metabolism; L-arabinan degradation.</text>
</comment>
<proteinExistence type="inferred from homology"/>
<dbReference type="Gene3D" id="2.115.10.20">
    <property type="entry name" value="Glycosyl hydrolase domain, family 43"/>
    <property type="match status" value="1"/>
</dbReference>
<dbReference type="eggNOG" id="COG3507">
    <property type="taxonomic scope" value="Bacteria"/>
</dbReference>
<evidence type="ECO:0000256" key="2">
    <source>
        <dbReference type="ARBA" id="ARBA00009865"/>
    </source>
</evidence>
<accession>A0Y8B0</accession>
<evidence type="ECO:0000313" key="8">
    <source>
        <dbReference type="EMBL" id="EAW32364.1"/>
    </source>
</evidence>
<keyword evidence="3 7" id="KW-0378">Hydrolase</keyword>
<evidence type="ECO:0008006" key="10">
    <source>
        <dbReference type="Google" id="ProtNLM"/>
    </source>
</evidence>
<keyword evidence="9" id="KW-1185">Reference proteome</keyword>
<dbReference type="GO" id="GO:0004553">
    <property type="term" value="F:hydrolase activity, hydrolyzing O-glycosyl compounds"/>
    <property type="evidence" value="ECO:0007669"/>
    <property type="project" value="InterPro"/>
</dbReference>
<dbReference type="CDD" id="cd08998">
    <property type="entry name" value="GH43_Arb43a-like"/>
    <property type="match status" value="1"/>
</dbReference>
<feature type="active site" description="Proton acceptor" evidence="5">
    <location>
        <position position="39"/>
    </location>
</feature>
<evidence type="ECO:0000256" key="4">
    <source>
        <dbReference type="ARBA" id="ARBA00023295"/>
    </source>
</evidence>
<dbReference type="InterPro" id="IPR050727">
    <property type="entry name" value="GH43_arabinanases"/>
</dbReference>
<reference evidence="8 9" key="1">
    <citation type="journal article" date="2010" name="J. Bacteriol.">
        <title>Genome sequence of the oligotrophic marine Gammaproteobacterium HTCC2143, isolated from the Oregon Coast.</title>
        <authorList>
            <person name="Oh H.M."/>
            <person name="Kang I."/>
            <person name="Ferriera S."/>
            <person name="Giovannoni S.J."/>
            <person name="Cho J.C."/>
        </authorList>
    </citation>
    <scope>NUCLEOTIDE SEQUENCE [LARGE SCALE GENOMIC DNA]</scope>
    <source>
        <strain evidence="8 9">HTCC2143</strain>
    </source>
</reference>
<dbReference type="InterPro" id="IPR006710">
    <property type="entry name" value="Glyco_hydro_43"/>
</dbReference>
<dbReference type="Pfam" id="PF04616">
    <property type="entry name" value="Glyco_hydro_43"/>
    <property type="match status" value="1"/>
</dbReference>
<keyword evidence="4 7" id="KW-0326">Glycosidase</keyword>
<evidence type="ECO:0000256" key="5">
    <source>
        <dbReference type="PIRSR" id="PIRSR606710-1"/>
    </source>
</evidence>
<sequence length="345" mass="39139">MAASLCLSALLLGCAEPPLDCDINPNIVDLTTDTSPIHDPAMIKAEDVYYLYSSSNFGAFYSSKDMRKWQLEGAVFNEIPPWLVEKIPVADHIGAPDITYYNGRYLLFYQSHNPNTCDAATGLTINQTLNPADPDYEWVDQGLILRSEPFYEGVEIYCGNEKATFNAIDAHFFQDSDGKPWMVFGSTIGGIKIVALDPQTLQLADEHQFITLAQRWLLQDDPIIEAPYIVQRHGYYYLFMSFNHCCLEEKTQYQVRVGRAEKVTGPYYDKSGWPLYLGGGSLVIDRVTDKDGDFIGTGHNNVFAENGQDWLVHHAKKPTENYRAYLNIRKLDWEEDSWPTVCTKN</sequence>
<comment type="caution">
    <text evidence="8">The sequence shown here is derived from an EMBL/GenBank/DDBJ whole genome shotgun (WGS) entry which is preliminary data.</text>
</comment>
<dbReference type="STRING" id="247633.GP2143_13951"/>
<dbReference type="Proteomes" id="UP000004931">
    <property type="component" value="Unassembled WGS sequence"/>
</dbReference>
<evidence type="ECO:0000313" key="9">
    <source>
        <dbReference type="Proteomes" id="UP000004931"/>
    </source>
</evidence>
<dbReference type="EMBL" id="AAVT01000001">
    <property type="protein sequence ID" value="EAW32364.1"/>
    <property type="molecule type" value="Genomic_DNA"/>
</dbReference>
<evidence type="ECO:0000256" key="7">
    <source>
        <dbReference type="RuleBase" id="RU361187"/>
    </source>
</evidence>
<dbReference type="GO" id="GO:0005975">
    <property type="term" value="P:carbohydrate metabolic process"/>
    <property type="evidence" value="ECO:0007669"/>
    <property type="project" value="InterPro"/>
</dbReference>
<evidence type="ECO:0000256" key="1">
    <source>
        <dbReference type="ARBA" id="ARBA00004834"/>
    </source>
</evidence>
<name>A0Y8B0_9GAMM</name>
<gene>
    <name evidence="8" type="ORF">GP2143_13951</name>
</gene>
<dbReference type="SUPFAM" id="SSF75005">
    <property type="entry name" value="Arabinanase/levansucrase/invertase"/>
    <property type="match status" value="1"/>
</dbReference>
<evidence type="ECO:0000256" key="3">
    <source>
        <dbReference type="ARBA" id="ARBA00022801"/>
    </source>
</evidence>
<feature type="active site" description="Proton donor" evidence="5">
    <location>
        <position position="225"/>
    </location>
</feature>
<dbReference type="InterPro" id="IPR023296">
    <property type="entry name" value="Glyco_hydro_beta-prop_sf"/>
</dbReference>
<feature type="site" description="Important for catalytic activity, responsible for pKa modulation of the active site Glu and correct orientation of both the proton donor and substrate" evidence="6">
    <location>
        <position position="169"/>
    </location>
</feature>
<dbReference type="PANTHER" id="PTHR43301:SF3">
    <property type="entry name" value="ARABINAN ENDO-1,5-ALPHA-L-ARABINOSIDASE A-RELATED"/>
    <property type="match status" value="1"/>
</dbReference>
<comment type="similarity">
    <text evidence="2 7">Belongs to the glycosyl hydrolase 43 family.</text>
</comment>
<dbReference type="AlphaFoldDB" id="A0Y8B0"/>
<protein>
    <recommendedName>
        <fullName evidence="10">Arabinan endo-1,5-alpha-L-arabinosidase</fullName>
    </recommendedName>
</protein>